<dbReference type="RefSeq" id="WP_394406138.1">
    <property type="nucleotide sequence ID" value="NZ_JBIGIC010000001.1"/>
</dbReference>
<accession>A0ABW7H6E8</accession>
<evidence type="ECO:0000313" key="3">
    <source>
        <dbReference type="EMBL" id="MFG6485477.1"/>
    </source>
</evidence>
<feature type="signal peptide" evidence="2">
    <location>
        <begin position="1"/>
        <end position="22"/>
    </location>
</feature>
<dbReference type="Pfam" id="PF08238">
    <property type="entry name" value="Sel1"/>
    <property type="match status" value="4"/>
</dbReference>
<dbReference type="PANTHER" id="PTHR11102">
    <property type="entry name" value="SEL-1-LIKE PROTEIN"/>
    <property type="match status" value="1"/>
</dbReference>
<feature type="compositionally biased region" description="Polar residues" evidence="1">
    <location>
        <begin position="218"/>
        <end position="230"/>
    </location>
</feature>
<reference evidence="3 4" key="1">
    <citation type="submission" date="2024-08" db="EMBL/GenBank/DDBJ databases">
        <authorList>
            <person name="Lu H."/>
        </authorList>
    </citation>
    <scope>NUCLEOTIDE SEQUENCE [LARGE SCALE GENOMIC DNA]</scope>
    <source>
        <strain evidence="3 4">BYS78W</strain>
    </source>
</reference>
<dbReference type="InterPro" id="IPR006597">
    <property type="entry name" value="Sel1-like"/>
</dbReference>
<keyword evidence="2" id="KW-0732">Signal</keyword>
<dbReference type="Proteomes" id="UP001606134">
    <property type="component" value="Unassembled WGS sequence"/>
</dbReference>
<gene>
    <name evidence="3" type="ORF">ACG04R_02265</name>
</gene>
<dbReference type="PANTHER" id="PTHR11102:SF160">
    <property type="entry name" value="ERAD-ASSOCIATED E3 UBIQUITIN-PROTEIN LIGASE COMPONENT HRD3"/>
    <property type="match status" value="1"/>
</dbReference>
<comment type="caution">
    <text evidence="3">The sequence shown here is derived from an EMBL/GenBank/DDBJ whole genome shotgun (WGS) entry which is preliminary data.</text>
</comment>
<feature type="chain" id="PRO_5046166615" evidence="2">
    <location>
        <begin position="23"/>
        <end position="236"/>
    </location>
</feature>
<keyword evidence="4" id="KW-1185">Reference proteome</keyword>
<dbReference type="EMBL" id="JBIGIC010000001">
    <property type="protein sequence ID" value="MFG6485477.1"/>
    <property type="molecule type" value="Genomic_DNA"/>
</dbReference>
<evidence type="ECO:0000256" key="2">
    <source>
        <dbReference type="SAM" id="SignalP"/>
    </source>
</evidence>
<sequence>MKQLLAISTAALLTVASSHASADWFTSSETKALISKAEAGDAQAQFKVSVAFDYGRGAPRDGKEAMKWYRLAADQGLAEAQNSVGSGLQADKRFAEARPWYEKAAAQRHALATNNLAYLYDLGLGVPQDRQKGFELYLKAADLGWAEAMWNIANMYGAGQLGEKDLVKACIWAWRARRFTSPEQEQLQKFLDRMVPRLESQLTTEQQAACDKDGGDWQPTTQGSPGSSSEAHPPPT</sequence>
<name>A0ABW7H6E8_9BURK</name>
<organism evidence="3 4">
    <name type="scientific">Pelomonas candidula</name>
    <dbReference type="NCBI Taxonomy" id="3299025"/>
    <lineage>
        <taxon>Bacteria</taxon>
        <taxon>Pseudomonadati</taxon>
        <taxon>Pseudomonadota</taxon>
        <taxon>Betaproteobacteria</taxon>
        <taxon>Burkholderiales</taxon>
        <taxon>Sphaerotilaceae</taxon>
        <taxon>Roseateles</taxon>
    </lineage>
</organism>
<dbReference type="SMART" id="SM00671">
    <property type="entry name" value="SEL1"/>
    <property type="match status" value="4"/>
</dbReference>
<evidence type="ECO:0000313" key="4">
    <source>
        <dbReference type="Proteomes" id="UP001606134"/>
    </source>
</evidence>
<dbReference type="SUPFAM" id="SSF81901">
    <property type="entry name" value="HCP-like"/>
    <property type="match status" value="1"/>
</dbReference>
<dbReference type="Gene3D" id="1.25.40.10">
    <property type="entry name" value="Tetratricopeptide repeat domain"/>
    <property type="match status" value="2"/>
</dbReference>
<feature type="region of interest" description="Disordered" evidence="1">
    <location>
        <begin position="202"/>
        <end position="236"/>
    </location>
</feature>
<protein>
    <submittedName>
        <fullName evidence="3">Tetratricopeptide repeat protein</fullName>
    </submittedName>
</protein>
<dbReference type="InterPro" id="IPR050767">
    <property type="entry name" value="Sel1_AlgK"/>
</dbReference>
<evidence type="ECO:0000256" key="1">
    <source>
        <dbReference type="SAM" id="MobiDB-lite"/>
    </source>
</evidence>
<dbReference type="InterPro" id="IPR011990">
    <property type="entry name" value="TPR-like_helical_dom_sf"/>
</dbReference>
<proteinExistence type="predicted"/>